<dbReference type="PANTHER" id="PTHR30558">
    <property type="entry name" value="EXBD MEMBRANE COMPONENT OF PMF-DRIVEN MACROMOLECULE IMPORT SYSTEM"/>
    <property type="match status" value="1"/>
</dbReference>
<feature type="transmembrane region" description="Helical" evidence="8">
    <location>
        <begin position="20"/>
        <end position="38"/>
    </location>
</feature>
<evidence type="ECO:0000256" key="6">
    <source>
        <dbReference type="ARBA" id="ARBA00023136"/>
    </source>
</evidence>
<comment type="subcellular location">
    <subcellularLocation>
        <location evidence="1">Cell membrane</location>
        <topology evidence="1">Single-pass membrane protein</topology>
    </subcellularLocation>
    <subcellularLocation>
        <location evidence="7">Cell membrane</location>
        <topology evidence="7">Single-pass type II membrane protein</topology>
    </subcellularLocation>
</comment>
<dbReference type="Gene3D" id="3.30.420.270">
    <property type="match status" value="1"/>
</dbReference>
<organism evidence="9 10">
    <name type="scientific">Adonisia turfae CCMR0081</name>
    <dbReference type="NCBI Taxonomy" id="2292702"/>
    <lineage>
        <taxon>Bacteria</taxon>
        <taxon>Bacillati</taxon>
        <taxon>Cyanobacteriota</taxon>
        <taxon>Adonisia</taxon>
        <taxon>Adonisia turfae</taxon>
    </lineage>
</organism>
<comment type="similarity">
    <text evidence="2 7">Belongs to the ExbD/TolR family.</text>
</comment>
<dbReference type="GO" id="GO:0005886">
    <property type="term" value="C:plasma membrane"/>
    <property type="evidence" value="ECO:0007669"/>
    <property type="project" value="UniProtKB-SubCell"/>
</dbReference>
<dbReference type="RefSeq" id="WP_163702603.1">
    <property type="nucleotide sequence ID" value="NZ_QXHD01000004.1"/>
</dbReference>
<name>A0A6M0RVM8_9CYAN</name>
<keyword evidence="3" id="KW-1003">Cell membrane</keyword>
<dbReference type="EMBL" id="QXHD01000004">
    <property type="protein sequence ID" value="NEZ59772.1"/>
    <property type="molecule type" value="Genomic_DNA"/>
</dbReference>
<evidence type="ECO:0000256" key="4">
    <source>
        <dbReference type="ARBA" id="ARBA00022692"/>
    </source>
</evidence>
<reference evidence="9 10" key="1">
    <citation type="journal article" date="2020" name="Microb. Ecol.">
        <title>Ecogenomics of the Marine Benthic Filamentous Cyanobacterium Adonisia.</title>
        <authorList>
            <person name="Walter J.M."/>
            <person name="Coutinho F.H."/>
            <person name="Leomil L."/>
            <person name="Hargreaves P.I."/>
            <person name="Campeao M.E."/>
            <person name="Vieira V.V."/>
            <person name="Silva B.S."/>
            <person name="Fistarol G.O."/>
            <person name="Salomon P.S."/>
            <person name="Sawabe T."/>
            <person name="Mino S."/>
            <person name="Hosokawa M."/>
            <person name="Miyashita H."/>
            <person name="Maruyama F."/>
            <person name="van Verk M.C."/>
            <person name="Dutilh B.E."/>
            <person name="Thompson C.C."/>
            <person name="Thompson F.L."/>
        </authorList>
    </citation>
    <scope>NUCLEOTIDE SEQUENCE [LARGE SCALE GENOMIC DNA]</scope>
    <source>
        <strain evidence="9 10">CCMR0081</strain>
    </source>
</reference>
<evidence type="ECO:0000313" key="10">
    <source>
        <dbReference type="Proteomes" id="UP000481033"/>
    </source>
</evidence>
<keyword evidence="4 7" id="KW-0812">Transmembrane</keyword>
<dbReference type="Proteomes" id="UP000481033">
    <property type="component" value="Unassembled WGS sequence"/>
</dbReference>
<accession>A0A6M0RVM8</accession>
<evidence type="ECO:0000256" key="2">
    <source>
        <dbReference type="ARBA" id="ARBA00005811"/>
    </source>
</evidence>
<evidence type="ECO:0000256" key="8">
    <source>
        <dbReference type="SAM" id="Phobius"/>
    </source>
</evidence>
<keyword evidence="10" id="KW-1185">Reference proteome</keyword>
<dbReference type="PANTHER" id="PTHR30558:SF3">
    <property type="entry name" value="BIOPOLYMER TRANSPORT PROTEIN EXBD-RELATED"/>
    <property type="match status" value="1"/>
</dbReference>
<evidence type="ECO:0000313" key="9">
    <source>
        <dbReference type="EMBL" id="NEZ59772.1"/>
    </source>
</evidence>
<proteinExistence type="inferred from homology"/>
<gene>
    <name evidence="9" type="ORF">DXZ20_29850</name>
</gene>
<dbReference type="InterPro" id="IPR003400">
    <property type="entry name" value="ExbD"/>
</dbReference>
<dbReference type="AlphaFoldDB" id="A0A6M0RVM8"/>
<evidence type="ECO:0000256" key="1">
    <source>
        <dbReference type="ARBA" id="ARBA00004162"/>
    </source>
</evidence>
<evidence type="ECO:0000256" key="7">
    <source>
        <dbReference type="RuleBase" id="RU003879"/>
    </source>
</evidence>
<dbReference type="GO" id="GO:0015031">
    <property type="term" value="P:protein transport"/>
    <property type="evidence" value="ECO:0007669"/>
    <property type="project" value="UniProtKB-KW"/>
</dbReference>
<keyword evidence="5 8" id="KW-1133">Transmembrane helix</keyword>
<dbReference type="Pfam" id="PF02472">
    <property type="entry name" value="ExbD"/>
    <property type="match status" value="1"/>
</dbReference>
<keyword evidence="7" id="KW-0653">Protein transport</keyword>
<evidence type="ECO:0000256" key="3">
    <source>
        <dbReference type="ARBA" id="ARBA00022475"/>
    </source>
</evidence>
<sequence>MGLRSRHGNSGVPEVNLVPMMDVLMTVLTFFVIISMELSGVQIFGVSLPQAVSGVDEEVVEKIEPLVIGLREDGQTVYEDEPITTPALAPIIQSYFAENPDGFVMLKADRTLPYADVAKLLADLRGIGGKRVSLAVE</sequence>
<dbReference type="GO" id="GO:0022857">
    <property type="term" value="F:transmembrane transporter activity"/>
    <property type="evidence" value="ECO:0007669"/>
    <property type="project" value="InterPro"/>
</dbReference>
<protein>
    <submittedName>
        <fullName evidence="9">Biopolymer transporter ExbD</fullName>
    </submittedName>
</protein>
<keyword evidence="7" id="KW-0813">Transport</keyword>
<evidence type="ECO:0000256" key="5">
    <source>
        <dbReference type="ARBA" id="ARBA00022989"/>
    </source>
</evidence>
<comment type="caution">
    <text evidence="9">The sequence shown here is derived from an EMBL/GenBank/DDBJ whole genome shotgun (WGS) entry which is preliminary data.</text>
</comment>
<keyword evidence="6 8" id="KW-0472">Membrane</keyword>